<evidence type="ECO:0000313" key="8">
    <source>
        <dbReference type="EnsemblPlants" id="Kaladp0052s0013.1.v1.1"/>
    </source>
</evidence>
<evidence type="ECO:0000256" key="1">
    <source>
        <dbReference type="ARBA" id="ARBA00004049"/>
    </source>
</evidence>
<dbReference type="Gramene" id="Kaladp0052s0013.1.v1.1">
    <property type="protein sequence ID" value="Kaladp0052s0013.1.v1.1"/>
    <property type="gene ID" value="Kaladp0052s0013.v1.1"/>
</dbReference>
<dbReference type="Proteomes" id="UP000594263">
    <property type="component" value="Unplaced"/>
</dbReference>
<proteinExistence type="predicted"/>
<dbReference type="GO" id="GO:0003677">
    <property type="term" value="F:DNA binding"/>
    <property type="evidence" value="ECO:0007669"/>
    <property type="project" value="UniProtKB-KW"/>
</dbReference>
<keyword evidence="9" id="KW-1185">Reference proteome</keyword>
<evidence type="ECO:0000256" key="6">
    <source>
        <dbReference type="ARBA" id="ARBA00023242"/>
    </source>
</evidence>
<evidence type="ECO:0000313" key="9">
    <source>
        <dbReference type="Proteomes" id="UP000594263"/>
    </source>
</evidence>
<dbReference type="GO" id="GO:0003700">
    <property type="term" value="F:DNA-binding transcription factor activity"/>
    <property type="evidence" value="ECO:0007669"/>
    <property type="project" value="InterPro"/>
</dbReference>
<reference evidence="8" key="1">
    <citation type="submission" date="2021-01" db="UniProtKB">
        <authorList>
            <consortium name="EnsemblPlants"/>
        </authorList>
    </citation>
    <scope>IDENTIFICATION</scope>
</reference>
<dbReference type="PROSITE" id="PS51519">
    <property type="entry name" value="RWP_RK"/>
    <property type="match status" value="1"/>
</dbReference>
<sequence>MKREPLSPKLNSYPSNVAAPIADRYNADHHCMVFDPSTQYQTWKNGPKLEYDPHTSHDAHFYLSEDEMTYLNQLFKTDPVEPLECTGRKLGNVSADGTMRRDMKEARKPQAGTRKRVSRFTKSSTLELEEIQKYFDMPITLAAKKMNVGLTVLKKRCRDLNIMRWPHRKIKSLKSLISNVKELGLEKEIQMLEEHRMTVEKMPHVELTEKTKKLRQACFKANYKKRRQVQASRCFSLIK</sequence>
<dbReference type="Pfam" id="PF02042">
    <property type="entry name" value="RWP-RK"/>
    <property type="match status" value="1"/>
</dbReference>
<evidence type="ECO:0000259" key="7">
    <source>
        <dbReference type="PROSITE" id="PS51519"/>
    </source>
</evidence>
<keyword evidence="4" id="KW-0238">DNA-binding</keyword>
<accession>A0A7N0U2G1</accession>
<evidence type="ECO:0000256" key="2">
    <source>
        <dbReference type="ARBA" id="ARBA00023015"/>
    </source>
</evidence>
<dbReference type="EnsemblPlants" id="Kaladp0052s0013.1.v1.1">
    <property type="protein sequence ID" value="Kaladp0052s0013.1.v1.1"/>
    <property type="gene ID" value="Kaladp0052s0013.v1.1"/>
</dbReference>
<dbReference type="PANTHER" id="PTHR46373">
    <property type="entry name" value="PROTEIN RKD4"/>
    <property type="match status" value="1"/>
</dbReference>
<dbReference type="AlphaFoldDB" id="A0A7N0U2G1"/>
<dbReference type="InterPro" id="IPR003035">
    <property type="entry name" value="RWP-RK_dom"/>
</dbReference>
<evidence type="ECO:0000256" key="5">
    <source>
        <dbReference type="ARBA" id="ARBA00023163"/>
    </source>
</evidence>
<keyword evidence="6" id="KW-0539">Nucleus</keyword>
<evidence type="ECO:0000256" key="4">
    <source>
        <dbReference type="ARBA" id="ARBA00023125"/>
    </source>
</evidence>
<comment type="function">
    <text evidence="1">Putative transcription factor.</text>
</comment>
<keyword evidence="2" id="KW-0805">Transcription regulation</keyword>
<name>A0A7N0U2G1_KALFE</name>
<keyword evidence="5" id="KW-0804">Transcription</keyword>
<keyword evidence="3" id="KW-0175">Coiled coil</keyword>
<dbReference type="PANTHER" id="PTHR46373:SF2">
    <property type="entry name" value="RWP-RK DOMAIN-CONTAINING PROTEIN"/>
    <property type="match status" value="1"/>
</dbReference>
<evidence type="ECO:0000256" key="3">
    <source>
        <dbReference type="ARBA" id="ARBA00023054"/>
    </source>
</evidence>
<organism evidence="8 9">
    <name type="scientific">Kalanchoe fedtschenkoi</name>
    <name type="common">Lavender scallops</name>
    <name type="synonym">South American air plant</name>
    <dbReference type="NCBI Taxonomy" id="63787"/>
    <lineage>
        <taxon>Eukaryota</taxon>
        <taxon>Viridiplantae</taxon>
        <taxon>Streptophyta</taxon>
        <taxon>Embryophyta</taxon>
        <taxon>Tracheophyta</taxon>
        <taxon>Spermatophyta</taxon>
        <taxon>Magnoliopsida</taxon>
        <taxon>eudicotyledons</taxon>
        <taxon>Gunneridae</taxon>
        <taxon>Pentapetalae</taxon>
        <taxon>Saxifragales</taxon>
        <taxon>Crassulaceae</taxon>
        <taxon>Kalanchoe</taxon>
    </lineage>
</organism>
<feature type="domain" description="RWP-RK" evidence="7">
    <location>
        <begin position="107"/>
        <end position="194"/>
    </location>
</feature>
<protein>
    <recommendedName>
        <fullName evidence="7">RWP-RK domain-containing protein</fullName>
    </recommendedName>
</protein>
<dbReference type="InterPro" id="IPR044607">
    <property type="entry name" value="RKD-like"/>
</dbReference>